<comment type="similarity">
    <text evidence="1">Belongs to the heat shock protein 70 family.</text>
</comment>
<evidence type="ECO:0000256" key="2">
    <source>
        <dbReference type="ARBA" id="ARBA00022741"/>
    </source>
</evidence>
<dbReference type="PRINTS" id="PR00301">
    <property type="entry name" value="HEATSHOCK70"/>
</dbReference>
<dbReference type="Proteomes" id="UP000440224">
    <property type="component" value="Unassembled WGS sequence"/>
</dbReference>
<dbReference type="InterPro" id="IPR043129">
    <property type="entry name" value="ATPase_NBD"/>
</dbReference>
<dbReference type="CDD" id="cd10170">
    <property type="entry name" value="ASKHA_NBD_HSP70"/>
    <property type="match status" value="1"/>
</dbReference>
<dbReference type="EMBL" id="WJIE01000003">
    <property type="protein sequence ID" value="MRG93021.1"/>
    <property type="molecule type" value="Genomic_DNA"/>
</dbReference>
<dbReference type="InterPro" id="IPR018181">
    <property type="entry name" value="Heat_shock_70_CS"/>
</dbReference>
<dbReference type="SUPFAM" id="SSF53067">
    <property type="entry name" value="Actin-like ATPase domain"/>
    <property type="match status" value="2"/>
</dbReference>
<evidence type="ECO:0000256" key="1">
    <source>
        <dbReference type="ARBA" id="ARBA00007381"/>
    </source>
</evidence>
<evidence type="ECO:0000313" key="4">
    <source>
        <dbReference type="EMBL" id="MRG93021.1"/>
    </source>
</evidence>
<reference evidence="4 5" key="1">
    <citation type="submission" date="2019-10" db="EMBL/GenBank/DDBJ databases">
        <title>A soil myxobacterium in the family Polyangiaceae.</title>
        <authorList>
            <person name="Li Y."/>
            <person name="Wang J."/>
        </authorList>
    </citation>
    <scope>NUCLEOTIDE SEQUENCE [LARGE SCALE GENOMIC DNA]</scope>
    <source>
        <strain evidence="4 5">DSM 14734</strain>
    </source>
</reference>
<name>A0A6N7PW36_9BACT</name>
<dbReference type="PANTHER" id="PTHR42749">
    <property type="entry name" value="CELL SHAPE-DETERMINING PROTEIN MREB"/>
    <property type="match status" value="1"/>
</dbReference>
<evidence type="ECO:0000313" key="5">
    <source>
        <dbReference type="Proteomes" id="UP000440224"/>
    </source>
</evidence>
<evidence type="ECO:0000256" key="3">
    <source>
        <dbReference type="ARBA" id="ARBA00022840"/>
    </source>
</evidence>
<gene>
    <name evidence="4" type="ORF">GF068_13930</name>
</gene>
<dbReference type="GO" id="GO:0005524">
    <property type="term" value="F:ATP binding"/>
    <property type="evidence" value="ECO:0007669"/>
    <property type="project" value="UniProtKB-KW"/>
</dbReference>
<dbReference type="AlphaFoldDB" id="A0A6N7PW36"/>
<dbReference type="Pfam" id="PF00012">
    <property type="entry name" value="HSP70"/>
    <property type="match status" value="1"/>
</dbReference>
<protein>
    <submittedName>
        <fullName evidence="4">Hsp70 family protein</fullName>
    </submittedName>
</protein>
<dbReference type="PROSITE" id="PS00297">
    <property type="entry name" value="HSP70_1"/>
    <property type="match status" value="1"/>
</dbReference>
<dbReference type="PANTHER" id="PTHR42749:SF1">
    <property type="entry name" value="CELL SHAPE-DETERMINING PROTEIN MREB"/>
    <property type="match status" value="1"/>
</dbReference>
<keyword evidence="2" id="KW-0547">Nucleotide-binding</keyword>
<dbReference type="Gene3D" id="3.30.420.40">
    <property type="match status" value="1"/>
</dbReference>
<keyword evidence="3" id="KW-0067">ATP-binding</keyword>
<sequence length="618" mass="66075">MTARFVVGIDLGTTHSALAFAETAASSARPDVLPILQLVARGTQEERTLLPSFYYAAHESEGAQGLPWDAERTFVVGEYARTRGIDAPIRLVSSAKSWLSHAGVDRRSALLPLGAPEDVEKISPVEASWRYLEHLAEAWLYKHGKEFSLPEQEIVLTVPASFDAAARDLTVEAAGLAGFEDLTLLEEPQAALYAWIDAAGEDWRKYIHPGDVILVVDVGGGTTDFSAIAATEVNGSLALERVAVGDHILLGGDNMDLALAHVARQKLVAEGKELDRWQMIALTHSARVAKERLLSDASIPSLPVVVPSRGAKLLGASLRTELLQAEVAKILVDGFFPVVAGNARPAQRARGGLTQLGLPYAQDPGVTRHLAAFLGRHARALDRIEGFPRREGSKENTLLHPTVLLFNGGVMKGKVLVDRIVSTLNTWLEADGGAPVRVLPAADLDLAVARGAATYGLVRKGRGLRIRGGTARAYYVGIESAVPAVPGIEPPITALCVAPFGMEEGTEAALPPQELGVVVGEPVRFRFFGSSVRRDDPAGLELESWGEGELDELSPMEVTLPADGRREGDVVPVRLRSSVTEVGTLLVEAVPIEPQKPGEKWKVELGVRAHGGEVAVEG</sequence>
<keyword evidence="5" id="KW-1185">Reference proteome</keyword>
<proteinExistence type="inferred from homology"/>
<dbReference type="InterPro" id="IPR013126">
    <property type="entry name" value="Hsp_70_fam"/>
</dbReference>
<comment type="caution">
    <text evidence="4">The sequence shown here is derived from an EMBL/GenBank/DDBJ whole genome shotgun (WGS) entry which is preliminary data.</text>
</comment>
<dbReference type="GO" id="GO:0140662">
    <property type="term" value="F:ATP-dependent protein folding chaperone"/>
    <property type="evidence" value="ECO:0007669"/>
    <property type="project" value="InterPro"/>
</dbReference>
<organism evidence="4 5">
    <name type="scientific">Polyangium spumosum</name>
    <dbReference type="NCBI Taxonomy" id="889282"/>
    <lineage>
        <taxon>Bacteria</taxon>
        <taxon>Pseudomonadati</taxon>
        <taxon>Myxococcota</taxon>
        <taxon>Polyangia</taxon>
        <taxon>Polyangiales</taxon>
        <taxon>Polyangiaceae</taxon>
        <taxon>Polyangium</taxon>
    </lineage>
</organism>
<dbReference type="RefSeq" id="WP_338046380.1">
    <property type="nucleotide sequence ID" value="NZ_WJIE01000003.1"/>
</dbReference>
<accession>A0A6N7PW36</accession>